<dbReference type="RefSeq" id="WP_321548130.1">
    <property type="nucleotide sequence ID" value="NZ_JAXIVS010000008.1"/>
</dbReference>
<evidence type="ECO:0000313" key="1">
    <source>
        <dbReference type="EMBL" id="MDY7229404.1"/>
    </source>
</evidence>
<name>A0ABU5H8H3_9BACT</name>
<keyword evidence="2" id="KW-1185">Reference proteome</keyword>
<comment type="caution">
    <text evidence="1">The sequence shown here is derived from an EMBL/GenBank/DDBJ whole genome shotgun (WGS) entry which is preliminary data.</text>
</comment>
<evidence type="ECO:0000313" key="2">
    <source>
        <dbReference type="Proteomes" id="UP001291309"/>
    </source>
</evidence>
<protein>
    <submittedName>
        <fullName evidence="1">Uncharacterized protein</fullName>
    </submittedName>
</protein>
<proteinExistence type="predicted"/>
<gene>
    <name evidence="1" type="ORF">SYV04_23625</name>
</gene>
<dbReference type="Proteomes" id="UP001291309">
    <property type="component" value="Unassembled WGS sequence"/>
</dbReference>
<accession>A0ABU5H8H3</accession>
<sequence length="321" mass="35526">MLLDPGFSDYTLRMAELIDVLSQSEHRPFMEILNDLLNPPGDRIRFRLFSESTRSGSIPLDDSIRLRQAAKQIFLAAAHSALKPQRHFARLAQAPALELLQECRETQTERGSYVTSLLVPVTPSVGDVELEAPYARRVTQTLMGALGETARSVEAGEPGTLLERAGVGISSNFLAALAELRPTGERSFIQIDVNWSRARPAPKVERSMVKFEQGVFGMFDEAARSLRETTPVTGLEVEGFVIRLERPERDTDQPGEVMIATELEGYGSAKVHVRLSAPAYSQAADAHRDGRRVRVLGTLAKTGRRFELREPSGFEILDEAP</sequence>
<reference evidence="1 2" key="1">
    <citation type="submission" date="2023-12" db="EMBL/GenBank/DDBJ databases">
        <title>the genome sequence of Hyalangium sp. s54d21.</title>
        <authorList>
            <person name="Zhang X."/>
        </authorList>
    </citation>
    <scope>NUCLEOTIDE SEQUENCE [LARGE SCALE GENOMIC DNA]</scope>
    <source>
        <strain evidence="2">s54d21</strain>
    </source>
</reference>
<organism evidence="1 2">
    <name type="scientific">Hyalangium rubrum</name>
    <dbReference type="NCBI Taxonomy" id="3103134"/>
    <lineage>
        <taxon>Bacteria</taxon>
        <taxon>Pseudomonadati</taxon>
        <taxon>Myxococcota</taxon>
        <taxon>Myxococcia</taxon>
        <taxon>Myxococcales</taxon>
        <taxon>Cystobacterineae</taxon>
        <taxon>Archangiaceae</taxon>
        <taxon>Hyalangium</taxon>
    </lineage>
</organism>
<dbReference type="EMBL" id="JAXIVS010000008">
    <property type="protein sequence ID" value="MDY7229404.1"/>
    <property type="molecule type" value="Genomic_DNA"/>
</dbReference>